<organism evidence="2 3">
    <name type="scientific">Parabacteroides chinchillae</name>
    <dbReference type="NCBI Taxonomy" id="871327"/>
    <lineage>
        <taxon>Bacteria</taxon>
        <taxon>Pseudomonadati</taxon>
        <taxon>Bacteroidota</taxon>
        <taxon>Bacteroidia</taxon>
        <taxon>Bacteroidales</taxon>
        <taxon>Tannerellaceae</taxon>
        <taxon>Parabacteroides</taxon>
    </lineage>
</organism>
<evidence type="ECO:0000313" key="3">
    <source>
        <dbReference type="Proteomes" id="UP000236725"/>
    </source>
</evidence>
<comment type="caution">
    <text evidence="2">The sequence shown here is derived from an EMBL/GenBank/DDBJ whole genome shotgun (WGS) entry which is preliminary data.</text>
</comment>
<protein>
    <submittedName>
        <fullName evidence="2">Por secretion system C-terminal sorting domain-containing protein</fullName>
    </submittedName>
</protein>
<dbReference type="Proteomes" id="UP000236725">
    <property type="component" value="Unassembled WGS sequence"/>
</dbReference>
<feature type="signal peptide" evidence="1">
    <location>
        <begin position="1"/>
        <end position="25"/>
    </location>
</feature>
<sequence length="604" mass="67237">MIKNSLRAIMYVSLCLLMVNFPLHVQSQIPVPGQWNNFVQDVSQNILVRDTFLFQSFENDLSDTWSYTKTENVNRIDVFSLYGIKGQGGKYSLKMPPASQVTFTSFGQSPLYTDIRINATFAAKELSKGDKLFVKAERNGKTDQWEWCRSGSDKYTFPYRTLATLPDKLGNPVQIPGNPSDIVLFTPGTNCGNCYCIDSVYAFGLIPQYSLFTDKGDWSDEDLWTHLPALRHRNALVNGDVSILSDVQCKDLAVGNGSVYIAKDASLAVSNLILYSSDKDAKVDVDGHLIVRKQVAIEKTFKEKGKWYFLSFPFDVYLSDIEPDFELKDDAPNDGGNYFYVCCYNGDRRASLGRSNDNWEVLKVDNVSGSQPVFEKNKGYLIALDSKASNQTLRFSSAIGKLPSDFGKSMSVPIKATLDGIKDEDNGWYLCGNPLLSLLPLRAIESNPLLDGYVYVYERGDYKPYPIGSNYALPPFAAFFVKTQADTELVINNQSGSDNCVLLSMPDPLSSINLEPGNKTTPLHTGADFNQRNIISYMDGDRLILENIPDKGNIRIMDLAGKVVLQKKIGKGCSSINLPLCPGLYILKIEMECYCACHKIVKAG</sequence>
<evidence type="ECO:0000313" key="2">
    <source>
        <dbReference type="EMBL" id="SEG13392.1"/>
    </source>
</evidence>
<dbReference type="AlphaFoldDB" id="A0A8G2F265"/>
<accession>A0A8G2F265</accession>
<gene>
    <name evidence="2" type="ORF">SAMN05444001_11634</name>
</gene>
<dbReference type="RefSeq" id="WP_146059485.1">
    <property type="nucleotide sequence ID" value="NZ_FNVS01000016.1"/>
</dbReference>
<dbReference type="EMBL" id="FNVS01000016">
    <property type="protein sequence ID" value="SEG13392.1"/>
    <property type="molecule type" value="Genomic_DNA"/>
</dbReference>
<proteinExistence type="predicted"/>
<name>A0A8G2F265_9BACT</name>
<keyword evidence="3" id="KW-1185">Reference proteome</keyword>
<feature type="chain" id="PRO_5034519151" evidence="1">
    <location>
        <begin position="26"/>
        <end position="604"/>
    </location>
</feature>
<evidence type="ECO:0000256" key="1">
    <source>
        <dbReference type="SAM" id="SignalP"/>
    </source>
</evidence>
<keyword evidence="1" id="KW-0732">Signal</keyword>
<reference evidence="2 3" key="1">
    <citation type="submission" date="2016-10" db="EMBL/GenBank/DDBJ databases">
        <authorList>
            <person name="Varghese N."/>
            <person name="Submissions S."/>
        </authorList>
    </citation>
    <scope>NUCLEOTIDE SEQUENCE [LARGE SCALE GENOMIC DNA]</scope>
    <source>
        <strain evidence="2 3">DSM 29073</strain>
    </source>
</reference>